<feature type="active site" description="Charge relay system" evidence="5">
    <location>
        <position position="355"/>
    </location>
</feature>
<dbReference type="InterPro" id="IPR034193">
    <property type="entry name" value="PCSK9_ProteinaseK-like"/>
</dbReference>
<gene>
    <name evidence="11" type="ORF">Scinn_80610</name>
</gene>
<reference evidence="12" key="1">
    <citation type="submission" date="2020-09" db="EMBL/GenBank/DDBJ databases">
        <title>Whole genome shotgun sequence of Streptomyces cinnamonensis NBRC 15873.</title>
        <authorList>
            <person name="Komaki H."/>
            <person name="Tamura T."/>
        </authorList>
    </citation>
    <scope>NUCLEOTIDE SEQUENCE [LARGE SCALE GENOMIC DNA]</scope>
    <source>
        <strain evidence="12">NBRC 15873</strain>
    </source>
</reference>
<dbReference type="InterPro" id="IPR037045">
    <property type="entry name" value="S8pro/Inhibitor_I9_sf"/>
</dbReference>
<dbReference type="PROSITE" id="PS00137">
    <property type="entry name" value="SUBTILASE_HIS"/>
    <property type="match status" value="1"/>
</dbReference>
<evidence type="ECO:0000256" key="7">
    <source>
        <dbReference type="SAM" id="MobiDB-lite"/>
    </source>
</evidence>
<dbReference type="InterPro" id="IPR010259">
    <property type="entry name" value="S8pro/Inhibitor_I9"/>
</dbReference>
<dbReference type="InterPro" id="IPR036852">
    <property type="entry name" value="Peptidase_S8/S53_dom_sf"/>
</dbReference>
<keyword evidence="4 5" id="KW-0720">Serine protease</keyword>
<organism evidence="11 12">
    <name type="scientific">Streptomyces virginiae</name>
    <name type="common">Streptomyces cinnamonensis</name>
    <dbReference type="NCBI Taxonomy" id="1961"/>
    <lineage>
        <taxon>Bacteria</taxon>
        <taxon>Bacillati</taxon>
        <taxon>Actinomycetota</taxon>
        <taxon>Actinomycetes</taxon>
        <taxon>Kitasatosporales</taxon>
        <taxon>Streptomycetaceae</taxon>
        <taxon>Streptomyces</taxon>
    </lineage>
</organism>
<comment type="similarity">
    <text evidence="1 5 6">Belongs to the peptidase S8 family.</text>
</comment>
<keyword evidence="8" id="KW-0732">Signal</keyword>
<evidence type="ECO:0000259" key="10">
    <source>
        <dbReference type="Pfam" id="PF05922"/>
    </source>
</evidence>
<keyword evidence="2 5" id="KW-0645">Protease</keyword>
<feature type="chain" id="PRO_5046338350" description="Peptidase S8" evidence="8">
    <location>
        <begin position="23"/>
        <end position="434"/>
    </location>
</feature>
<dbReference type="PANTHER" id="PTHR43806:SF11">
    <property type="entry name" value="CEREVISIN-RELATED"/>
    <property type="match status" value="1"/>
</dbReference>
<feature type="domain" description="Peptidase S8/S53" evidence="9">
    <location>
        <begin position="159"/>
        <end position="388"/>
    </location>
</feature>
<comment type="caution">
    <text evidence="11">The sequence shown here is derived from an EMBL/GenBank/DDBJ whole genome shotgun (WGS) entry which is preliminary data.</text>
</comment>
<dbReference type="PROSITE" id="PS51892">
    <property type="entry name" value="SUBTILASE"/>
    <property type="match status" value="1"/>
</dbReference>
<evidence type="ECO:0008006" key="13">
    <source>
        <dbReference type="Google" id="ProtNLM"/>
    </source>
</evidence>
<dbReference type="Gene3D" id="3.30.70.80">
    <property type="entry name" value="Peptidase S8 propeptide/proteinase inhibitor I9"/>
    <property type="match status" value="1"/>
</dbReference>
<dbReference type="PROSITE" id="PS00136">
    <property type="entry name" value="SUBTILASE_ASP"/>
    <property type="match status" value="1"/>
</dbReference>
<dbReference type="InterPro" id="IPR050131">
    <property type="entry name" value="Peptidase_S8_subtilisin-like"/>
</dbReference>
<feature type="compositionally biased region" description="Low complexity" evidence="7">
    <location>
        <begin position="410"/>
        <end position="422"/>
    </location>
</feature>
<feature type="region of interest" description="Disordered" evidence="7">
    <location>
        <begin position="408"/>
        <end position="434"/>
    </location>
</feature>
<name>A0ABQ3P0P8_STRVG</name>
<evidence type="ECO:0000256" key="5">
    <source>
        <dbReference type="PROSITE-ProRule" id="PRU01240"/>
    </source>
</evidence>
<proteinExistence type="inferred from homology"/>
<protein>
    <recommendedName>
        <fullName evidence="13">Peptidase S8</fullName>
    </recommendedName>
</protein>
<sequence>MTPFAPLVPAAALLAAAATAIAPPPDTTATAAATAADNPVSPYVVVLKDTASRAPARALAAEAAESGDEVGPVYEAALDGFAVRTTAARAAALAADPRVASVEADTVFHITGAGTDTPTGAGAEDTALLPQSPAPWSLDRIDQRELPLDGSYTYATKAAGVTVYILDTGINTRHQEFGGRARAGYNAVFLEGSRDCNGHGTHVAGTVGGRTYGVAKGVSLVSVKVADCRGDGRLSAMLKGLDWVVKDAARTPAAPAVANMSMGGTRSRALDAAVLRIVSSGITFVAAAGNDGRNACGGSPASVPQALTVGATDAADRRAPFSNHGSCVDLFAPGVAVTSARKDSTTGTARSSGTSMAAPHVTGAAALLLAGGTARTPAQVSEALVRGAVPGRITGLPAGTPNLLLHVPGTATPDPTADATAPAPAPATAPARPS</sequence>
<dbReference type="CDD" id="cd04077">
    <property type="entry name" value="Peptidases_S8_PCSK9_ProteinaseK_like"/>
    <property type="match status" value="1"/>
</dbReference>
<dbReference type="InterPro" id="IPR000209">
    <property type="entry name" value="Peptidase_S8/S53_dom"/>
</dbReference>
<dbReference type="Pfam" id="PF00082">
    <property type="entry name" value="Peptidase_S8"/>
    <property type="match status" value="1"/>
</dbReference>
<dbReference type="RefSeq" id="WP_234351095.1">
    <property type="nucleotide sequence ID" value="NZ_BMRU01000007.1"/>
</dbReference>
<dbReference type="PROSITE" id="PS00138">
    <property type="entry name" value="SUBTILASE_SER"/>
    <property type="match status" value="1"/>
</dbReference>
<dbReference type="EMBL" id="BNDV01000018">
    <property type="protein sequence ID" value="GHI18598.1"/>
    <property type="molecule type" value="Genomic_DNA"/>
</dbReference>
<evidence type="ECO:0000313" key="11">
    <source>
        <dbReference type="EMBL" id="GHI18598.1"/>
    </source>
</evidence>
<feature type="active site" description="Charge relay system" evidence="5">
    <location>
        <position position="167"/>
    </location>
</feature>
<accession>A0ABQ3P0P8</accession>
<dbReference type="Pfam" id="PF05922">
    <property type="entry name" value="Inhibitor_I9"/>
    <property type="match status" value="1"/>
</dbReference>
<dbReference type="SUPFAM" id="SSF52743">
    <property type="entry name" value="Subtilisin-like"/>
    <property type="match status" value="1"/>
</dbReference>
<evidence type="ECO:0000256" key="3">
    <source>
        <dbReference type="ARBA" id="ARBA00022801"/>
    </source>
</evidence>
<dbReference type="Proteomes" id="UP000660554">
    <property type="component" value="Unassembled WGS sequence"/>
</dbReference>
<evidence type="ECO:0000256" key="8">
    <source>
        <dbReference type="SAM" id="SignalP"/>
    </source>
</evidence>
<dbReference type="SUPFAM" id="SSF54897">
    <property type="entry name" value="Protease propeptides/inhibitors"/>
    <property type="match status" value="1"/>
</dbReference>
<feature type="compositionally biased region" description="Pro residues" evidence="7">
    <location>
        <begin position="423"/>
        <end position="434"/>
    </location>
</feature>
<dbReference type="PANTHER" id="PTHR43806">
    <property type="entry name" value="PEPTIDASE S8"/>
    <property type="match status" value="1"/>
</dbReference>
<dbReference type="InterPro" id="IPR023827">
    <property type="entry name" value="Peptidase_S8_Asp-AS"/>
</dbReference>
<evidence type="ECO:0000256" key="2">
    <source>
        <dbReference type="ARBA" id="ARBA00022670"/>
    </source>
</evidence>
<dbReference type="InterPro" id="IPR022398">
    <property type="entry name" value="Peptidase_S8_His-AS"/>
</dbReference>
<feature type="domain" description="Inhibitor I9" evidence="10">
    <location>
        <begin position="43"/>
        <end position="110"/>
    </location>
</feature>
<evidence type="ECO:0000313" key="12">
    <source>
        <dbReference type="Proteomes" id="UP000660554"/>
    </source>
</evidence>
<dbReference type="PRINTS" id="PR00723">
    <property type="entry name" value="SUBTILISIN"/>
</dbReference>
<evidence type="ECO:0000256" key="6">
    <source>
        <dbReference type="RuleBase" id="RU003355"/>
    </source>
</evidence>
<dbReference type="InterPro" id="IPR023828">
    <property type="entry name" value="Peptidase_S8_Ser-AS"/>
</dbReference>
<keyword evidence="12" id="KW-1185">Reference proteome</keyword>
<evidence type="ECO:0000259" key="9">
    <source>
        <dbReference type="Pfam" id="PF00082"/>
    </source>
</evidence>
<keyword evidence="3 5" id="KW-0378">Hydrolase</keyword>
<feature type="active site" description="Charge relay system" evidence="5">
    <location>
        <position position="199"/>
    </location>
</feature>
<feature type="signal peptide" evidence="8">
    <location>
        <begin position="1"/>
        <end position="22"/>
    </location>
</feature>
<dbReference type="Gene3D" id="3.40.50.200">
    <property type="entry name" value="Peptidase S8/S53 domain"/>
    <property type="match status" value="1"/>
</dbReference>
<evidence type="ECO:0000256" key="4">
    <source>
        <dbReference type="ARBA" id="ARBA00022825"/>
    </source>
</evidence>
<dbReference type="InterPro" id="IPR015500">
    <property type="entry name" value="Peptidase_S8_subtilisin-rel"/>
</dbReference>
<evidence type="ECO:0000256" key="1">
    <source>
        <dbReference type="ARBA" id="ARBA00011073"/>
    </source>
</evidence>
<dbReference type="GeneID" id="86954614"/>